<organism evidence="2 3">
    <name type="scientific">Steinernema glaseri</name>
    <dbReference type="NCBI Taxonomy" id="37863"/>
    <lineage>
        <taxon>Eukaryota</taxon>
        <taxon>Metazoa</taxon>
        <taxon>Ecdysozoa</taxon>
        <taxon>Nematoda</taxon>
        <taxon>Chromadorea</taxon>
        <taxon>Rhabditida</taxon>
        <taxon>Tylenchina</taxon>
        <taxon>Panagrolaimomorpha</taxon>
        <taxon>Strongyloidoidea</taxon>
        <taxon>Steinernematidae</taxon>
        <taxon>Steinernema</taxon>
    </lineage>
</organism>
<proteinExistence type="predicted"/>
<sequence>MQRHLVIIAITFVSAILATDQPAPCPADFLKDRIVAGFYKESFFYFAYGDDPKIELDPKTLFGD</sequence>
<dbReference type="Proteomes" id="UP000095287">
    <property type="component" value="Unplaced"/>
</dbReference>
<protein>
    <submittedName>
        <fullName evidence="3">Uncharacterized protein</fullName>
    </submittedName>
</protein>
<name>A0A1I7ZZ88_9BILA</name>
<feature type="chain" id="PRO_5009314078" evidence="1">
    <location>
        <begin position="19"/>
        <end position="64"/>
    </location>
</feature>
<evidence type="ECO:0000313" key="2">
    <source>
        <dbReference type="Proteomes" id="UP000095287"/>
    </source>
</evidence>
<reference evidence="3" key="1">
    <citation type="submission" date="2016-11" db="UniProtKB">
        <authorList>
            <consortium name="WormBaseParasite"/>
        </authorList>
    </citation>
    <scope>IDENTIFICATION</scope>
</reference>
<dbReference type="WBParaSite" id="L893_g3125.t1">
    <property type="protein sequence ID" value="L893_g3125.t1"/>
    <property type="gene ID" value="L893_g3125"/>
</dbReference>
<keyword evidence="2" id="KW-1185">Reference proteome</keyword>
<evidence type="ECO:0000256" key="1">
    <source>
        <dbReference type="SAM" id="SignalP"/>
    </source>
</evidence>
<feature type="signal peptide" evidence="1">
    <location>
        <begin position="1"/>
        <end position="18"/>
    </location>
</feature>
<dbReference type="AlphaFoldDB" id="A0A1I7ZZ88"/>
<keyword evidence="1" id="KW-0732">Signal</keyword>
<accession>A0A1I7ZZ88</accession>
<evidence type="ECO:0000313" key="3">
    <source>
        <dbReference type="WBParaSite" id="L893_g3125.t1"/>
    </source>
</evidence>